<reference evidence="4 5" key="1">
    <citation type="submission" date="2021-01" db="EMBL/GenBank/DDBJ databases">
        <title>Whole genome shotgun sequence of Planotetraspora phitsanulokensis NBRC 104273.</title>
        <authorList>
            <person name="Komaki H."/>
            <person name="Tamura T."/>
        </authorList>
    </citation>
    <scope>NUCLEOTIDE SEQUENCE [LARGE SCALE GENOMIC DNA]</scope>
    <source>
        <strain evidence="4 5">NBRC 104273</strain>
    </source>
</reference>
<dbReference type="SUPFAM" id="SSF103481">
    <property type="entry name" value="Multidrug resistance efflux transporter EmrE"/>
    <property type="match status" value="2"/>
</dbReference>
<dbReference type="PANTHER" id="PTHR22911:SF79">
    <property type="entry name" value="MOBA-LIKE NTP TRANSFERASE DOMAIN-CONTAINING PROTEIN"/>
    <property type="match status" value="1"/>
</dbReference>
<protein>
    <submittedName>
        <fullName evidence="4">Membrane protein</fullName>
    </submittedName>
</protein>
<dbReference type="AlphaFoldDB" id="A0A8J3U339"/>
<feature type="transmembrane region" description="Helical" evidence="2">
    <location>
        <begin position="251"/>
        <end position="271"/>
    </location>
</feature>
<feature type="transmembrane region" description="Helical" evidence="2">
    <location>
        <begin position="219"/>
        <end position="239"/>
    </location>
</feature>
<feature type="domain" description="EamA" evidence="3">
    <location>
        <begin position="152"/>
        <end position="293"/>
    </location>
</feature>
<dbReference type="PANTHER" id="PTHR22911">
    <property type="entry name" value="ACYL-MALONYL CONDENSING ENZYME-RELATED"/>
    <property type="match status" value="1"/>
</dbReference>
<dbReference type="Proteomes" id="UP000622547">
    <property type="component" value="Unassembled WGS sequence"/>
</dbReference>
<feature type="transmembrane region" description="Helical" evidence="2">
    <location>
        <begin position="40"/>
        <end position="57"/>
    </location>
</feature>
<keyword evidence="2" id="KW-0472">Membrane</keyword>
<feature type="transmembrane region" description="Helical" evidence="2">
    <location>
        <begin position="181"/>
        <end position="199"/>
    </location>
</feature>
<keyword evidence="2" id="KW-1133">Transmembrane helix</keyword>
<comment type="caution">
    <text evidence="4">The sequence shown here is derived from an EMBL/GenBank/DDBJ whole genome shotgun (WGS) entry which is preliminary data.</text>
</comment>
<feature type="transmembrane region" description="Helical" evidence="2">
    <location>
        <begin position="151"/>
        <end position="169"/>
    </location>
</feature>
<feature type="transmembrane region" description="Helical" evidence="2">
    <location>
        <begin position="277"/>
        <end position="294"/>
    </location>
</feature>
<accession>A0A8J3U339</accession>
<evidence type="ECO:0000313" key="5">
    <source>
        <dbReference type="Proteomes" id="UP000622547"/>
    </source>
</evidence>
<keyword evidence="5" id="KW-1185">Reference proteome</keyword>
<feature type="transmembrane region" description="Helical" evidence="2">
    <location>
        <begin position="96"/>
        <end position="114"/>
    </location>
</feature>
<dbReference type="GO" id="GO:0016020">
    <property type="term" value="C:membrane"/>
    <property type="evidence" value="ECO:0007669"/>
    <property type="project" value="InterPro"/>
</dbReference>
<dbReference type="EMBL" id="BOOP01000008">
    <property type="protein sequence ID" value="GII37331.1"/>
    <property type="molecule type" value="Genomic_DNA"/>
</dbReference>
<comment type="similarity">
    <text evidence="1">Belongs to the EamA transporter family.</text>
</comment>
<dbReference type="InterPro" id="IPR037185">
    <property type="entry name" value="EmrE-like"/>
</dbReference>
<feature type="transmembrane region" description="Helical" evidence="2">
    <location>
        <begin position="69"/>
        <end position="90"/>
    </location>
</feature>
<feature type="transmembrane region" description="Helical" evidence="2">
    <location>
        <begin position="126"/>
        <end position="145"/>
    </location>
</feature>
<feature type="domain" description="EamA" evidence="3">
    <location>
        <begin position="9"/>
        <end position="141"/>
    </location>
</feature>
<keyword evidence="2" id="KW-0812">Transmembrane</keyword>
<organism evidence="4 5">
    <name type="scientific">Planotetraspora phitsanulokensis</name>
    <dbReference type="NCBI Taxonomy" id="575192"/>
    <lineage>
        <taxon>Bacteria</taxon>
        <taxon>Bacillati</taxon>
        <taxon>Actinomycetota</taxon>
        <taxon>Actinomycetes</taxon>
        <taxon>Streptosporangiales</taxon>
        <taxon>Streptosporangiaceae</taxon>
        <taxon>Planotetraspora</taxon>
    </lineage>
</organism>
<evidence type="ECO:0000259" key="3">
    <source>
        <dbReference type="Pfam" id="PF00892"/>
    </source>
</evidence>
<evidence type="ECO:0000256" key="1">
    <source>
        <dbReference type="ARBA" id="ARBA00007362"/>
    </source>
</evidence>
<evidence type="ECO:0000313" key="4">
    <source>
        <dbReference type="EMBL" id="GII37331.1"/>
    </source>
</evidence>
<proteinExistence type="inferred from homology"/>
<dbReference type="InterPro" id="IPR000620">
    <property type="entry name" value="EamA_dom"/>
</dbReference>
<sequence>MGMRAVSLAIAFVSAVCFGFSGPMAKYLGAAGLTPLESVWVRMAGSGVLLILALAIVRPRALRIPRARLPFLVAYAVVAVAAVQTLFFLAITRLPVGVALLIEYTSPVIVVLWVRFVRRVRLPRAAYLGALIAVVGLAIVVQVWEGLRLDALGLVIALVAGACCAGYFLMSDSFSDDVDTFGLIAWGMVGSAVVLLPISQPWNIPWEAFGTTVAIGGHSLPVAGAALWLVLVATVIAYFTGVTAVRRLSAAVGATVASLEVIAGAVIAWILLGEHLGAAQIVGGLIVLAGALLAQSATVRLAPEAPEAAEAVRV</sequence>
<name>A0A8J3U339_9ACTN</name>
<dbReference type="Pfam" id="PF00892">
    <property type="entry name" value="EamA"/>
    <property type="match status" value="2"/>
</dbReference>
<gene>
    <name evidence="4" type="ORF">Pph01_23340</name>
</gene>
<evidence type="ECO:0000256" key="2">
    <source>
        <dbReference type="SAM" id="Phobius"/>
    </source>
</evidence>